<dbReference type="PANTHER" id="PTHR30388">
    <property type="entry name" value="ALDEHYDE OXIDOREDUCTASE MOLYBDENUM COFACTOR ASSEMBLY PROTEIN"/>
    <property type="match status" value="1"/>
</dbReference>
<dbReference type="InterPro" id="IPR027051">
    <property type="entry name" value="XdhC_Rossmann_dom"/>
</dbReference>
<dbReference type="InterPro" id="IPR003777">
    <property type="entry name" value="XdhC_CoxI"/>
</dbReference>
<dbReference type="AlphaFoldDB" id="A0A942SUN5"/>
<dbReference type="Proteomes" id="UP000677265">
    <property type="component" value="Unassembled WGS sequence"/>
</dbReference>
<dbReference type="EMBL" id="JAGYPE010000001">
    <property type="protein sequence ID" value="MBS4180454.1"/>
    <property type="molecule type" value="Genomic_DNA"/>
</dbReference>
<sequence>MEDFFQTINVLNHPRKKVLATIVDVKGSAYKREGSSMIFMDDGTQVGMVSAGCVEADLAEWAKKVLESEEPQLVRYDLTEEGDIGWGKGCNGTIDILLEPINRKLEEDMKLVKKLLDNNIKVAGLKSLGHLGEYVFVPEKGEAFGCWESSFPIINFASKSGLMTDGVIFQHIYLPKPRLIVFGAGPDAKSLVSLAAETGFSVTVCDWREVLCQEQNFPAADELLIGFPRELLQNVSFSPYDFVVIMTHHFQRDQEILWPLLDENIRYLGVLGPRERTARLLNGEKIPEWVHSPVGLSIGAKGPVEIAISIIAEMIEAWRKPVCEKVEHLWTIPD</sequence>
<evidence type="ECO:0000259" key="1">
    <source>
        <dbReference type="Pfam" id="PF02625"/>
    </source>
</evidence>
<organism evidence="3">
    <name type="scientific">Neobacillus citreus</name>
    <dbReference type="NCBI Taxonomy" id="2833578"/>
    <lineage>
        <taxon>Bacteria</taxon>
        <taxon>Bacillati</taxon>
        <taxon>Bacillota</taxon>
        <taxon>Bacilli</taxon>
        <taxon>Bacillales</taxon>
        <taxon>Bacillaceae</taxon>
        <taxon>Neobacillus</taxon>
    </lineage>
</organism>
<accession>A0A942SUN5</accession>
<evidence type="ECO:0000313" key="4">
    <source>
        <dbReference type="EMBL" id="MCH6264040.1"/>
    </source>
</evidence>
<name>A0A942SUN5_9BACI</name>
<protein>
    <submittedName>
        <fullName evidence="3">XdhC family protein</fullName>
    </submittedName>
</protein>
<dbReference type="Gene3D" id="3.40.50.720">
    <property type="entry name" value="NAD(P)-binding Rossmann-like Domain"/>
    <property type="match status" value="1"/>
</dbReference>
<evidence type="ECO:0000313" key="3">
    <source>
        <dbReference type="EMBL" id="MBS4180454.1"/>
    </source>
</evidence>
<dbReference type="Pfam" id="PF02625">
    <property type="entry name" value="XdhC_CoxI"/>
    <property type="match status" value="1"/>
</dbReference>
<dbReference type="EMBL" id="JAGYPE020000001">
    <property type="protein sequence ID" value="MCH6264040.1"/>
    <property type="molecule type" value="Genomic_DNA"/>
</dbReference>
<feature type="domain" description="XdhC- CoxI" evidence="1">
    <location>
        <begin position="15"/>
        <end position="77"/>
    </location>
</feature>
<feature type="domain" description="XdhC Rossmann" evidence="2">
    <location>
        <begin position="179"/>
        <end position="314"/>
    </location>
</feature>
<keyword evidence="5" id="KW-1185">Reference proteome</keyword>
<dbReference type="InterPro" id="IPR052698">
    <property type="entry name" value="MoCofactor_Util/Proc"/>
</dbReference>
<evidence type="ECO:0000313" key="5">
    <source>
        <dbReference type="Proteomes" id="UP000677265"/>
    </source>
</evidence>
<dbReference type="RefSeq" id="WP_213140438.1">
    <property type="nucleotide sequence ID" value="NZ_JAGYPE020000001.1"/>
</dbReference>
<proteinExistence type="predicted"/>
<evidence type="ECO:0000259" key="2">
    <source>
        <dbReference type="Pfam" id="PF13478"/>
    </source>
</evidence>
<reference evidence="3" key="1">
    <citation type="submission" date="2021-05" db="EMBL/GenBank/DDBJ databases">
        <title>Novel Bacillus species.</title>
        <authorList>
            <person name="Liu G."/>
        </authorList>
    </citation>
    <scope>NUCLEOTIDE SEQUENCE</scope>
    <source>
        <strain evidence="3 5">FJAT-50051</strain>
    </source>
</reference>
<gene>
    <name evidence="4" type="ORF">KHB02_000680</name>
    <name evidence="3" type="ORF">KHB02_03505</name>
</gene>
<dbReference type="Pfam" id="PF13478">
    <property type="entry name" value="XdhC_C"/>
    <property type="match status" value="1"/>
</dbReference>
<dbReference type="PANTHER" id="PTHR30388:SF6">
    <property type="entry name" value="XANTHINE DEHYDROGENASE SUBUNIT A-RELATED"/>
    <property type="match status" value="1"/>
</dbReference>
<comment type="caution">
    <text evidence="3">The sequence shown here is derived from an EMBL/GenBank/DDBJ whole genome shotgun (WGS) entry which is preliminary data.</text>
</comment>